<evidence type="ECO:0000313" key="1">
    <source>
        <dbReference type="EMBL" id="KAH0547759.1"/>
    </source>
</evidence>
<protein>
    <submittedName>
        <fullName evidence="1">Uncharacterized protein</fullName>
    </submittedName>
</protein>
<organism evidence="1 2">
    <name type="scientific">Glutinoglossum americanum</name>
    <dbReference type="NCBI Taxonomy" id="1670608"/>
    <lineage>
        <taxon>Eukaryota</taxon>
        <taxon>Fungi</taxon>
        <taxon>Dikarya</taxon>
        <taxon>Ascomycota</taxon>
        <taxon>Pezizomycotina</taxon>
        <taxon>Geoglossomycetes</taxon>
        <taxon>Geoglossales</taxon>
        <taxon>Geoglossaceae</taxon>
        <taxon>Glutinoglossum</taxon>
    </lineage>
</organism>
<evidence type="ECO:0000313" key="2">
    <source>
        <dbReference type="Proteomes" id="UP000698800"/>
    </source>
</evidence>
<reference evidence="1" key="1">
    <citation type="submission" date="2021-03" db="EMBL/GenBank/DDBJ databases">
        <title>Comparative genomics and phylogenomic investigation of the class Geoglossomycetes provide insights into ecological specialization and systematics.</title>
        <authorList>
            <person name="Melie T."/>
            <person name="Pirro S."/>
            <person name="Miller A.N."/>
            <person name="Quandt A."/>
        </authorList>
    </citation>
    <scope>NUCLEOTIDE SEQUENCE</scope>
    <source>
        <strain evidence="1">GBOQ0MN5Z8</strain>
    </source>
</reference>
<dbReference type="AlphaFoldDB" id="A0A9P8L680"/>
<dbReference type="Proteomes" id="UP000698800">
    <property type="component" value="Unassembled WGS sequence"/>
</dbReference>
<dbReference type="OrthoDB" id="5428055at2759"/>
<accession>A0A9P8L680</accession>
<dbReference type="EMBL" id="JAGHQL010000001">
    <property type="protein sequence ID" value="KAH0547759.1"/>
    <property type="molecule type" value="Genomic_DNA"/>
</dbReference>
<keyword evidence="2" id="KW-1185">Reference proteome</keyword>
<gene>
    <name evidence="1" type="ORF">FGG08_000016</name>
</gene>
<proteinExistence type="predicted"/>
<sequence>MDSTMEQPGPPWSSPHGFSWDKIFAVRRDNRAYASEDTIINTEGLTTTQVMHNFLTAKVNWAVHGPLEFSYASIREFIFRSEMPADLEELRNCAPSPGGRGKLALIDDRAEMPRQVTEKLLRRNWVVYGDGSPPSGNVVETLKLNEGELYKRLCLKPFGFAFEFHLPYYVLKREYAATPDSRGLRRSGPFIPTRGKNANEYIYEAQISFLMVGVDDWCWTVYCCVDVYFGSEESPDLYDEREQDAPLGGTKDRKWPVWNPRDYFLKVLSERVAQITREWSNVLCGLEERLRPHENTIFDEKLAASQLGTFVDDSNISQTKDYTWTLQVLRLLFNALTKTIEAWECFERDDTRYFNATEFNLQWASYFGDIRRNMKQLRDLRMSLQQKMESFENMRNNVVNVSVLAESRNSTEHARIATTQGENIGLLTMVTIVCHPNFLTH</sequence>
<comment type="caution">
    <text evidence="1">The sequence shown here is derived from an EMBL/GenBank/DDBJ whole genome shotgun (WGS) entry which is preliminary data.</text>
</comment>
<name>A0A9P8L680_9PEZI</name>